<evidence type="ECO:0000256" key="2">
    <source>
        <dbReference type="ARBA" id="ARBA00008891"/>
    </source>
</evidence>
<dbReference type="GO" id="GO:0042545">
    <property type="term" value="P:cell wall modification"/>
    <property type="evidence" value="ECO:0007669"/>
    <property type="project" value="InterPro"/>
</dbReference>
<evidence type="ECO:0000256" key="6">
    <source>
        <dbReference type="ARBA" id="ARBA00047928"/>
    </source>
</evidence>
<dbReference type="EMBL" id="PKPP01001973">
    <property type="protein sequence ID" value="PWA78537.1"/>
    <property type="molecule type" value="Genomic_DNA"/>
</dbReference>
<comment type="pathway">
    <text evidence="1">Glycan metabolism; pectin degradation; 2-dehydro-3-deoxy-D-gluconate from pectin: step 1/5.</text>
</comment>
<keyword evidence="10" id="KW-1185">Reference proteome</keyword>
<comment type="catalytic activity">
    <reaction evidence="6">
        <text>[(1-&gt;4)-alpha-D-galacturonosyl methyl ester](n) + n H2O = [(1-&gt;4)-alpha-D-galacturonosyl](n) + n methanol + n H(+)</text>
        <dbReference type="Rhea" id="RHEA:22380"/>
        <dbReference type="Rhea" id="RHEA-COMP:14570"/>
        <dbReference type="Rhea" id="RHEA-COMP:14573"/>
        <dbReference type="ChEBI" id="CHEBI:15377"/>
        <dbReference type="ChEBI" id="CHEBI:15378"/>
        <dbReference type="ChEBI" id="CHEBI:17790"/>
        <dbReference type="ChEBI" id="CHEBI:140522"/>
        <dbReference type="ChEBI" id="CHEBI:140523"/>
        <dbReference type="EC" id="3.1.1.11"/>
    </reaction>
</comment>
<proteinExistence type="inferred from homology"/>
<keyword evidence="4" id="KW-0378">Hydrolase</keyword>
<dbReference type="UniPathway" id="UPA00545">
    <property type="reaction ID" value="UER00823"/>
</dbReference>
<name>A0A2U1NYJ8_ARTAN</name>
<evidence type="ECO:0000259" key="8">
    <source>
        <dbReference type="Pfam" id="PF01095"/>
    </source>
</evidence>
<dbReference type="InterPro" id="IPR012334">
    <property type="entry name" value="Pectin_lyas_fold"/>
</dbReference>
<evidence type="ECO:0000313" key="10">
    <source>
        <dbReference type="Proteomes" id="UP000245207"/>
    </source>
</evidence>
<sequence length="369" mass="41374">MVRYLFLIVLNTLFILLPRTISHDSIPIPKEKAQVQRWFKENVKPLKARKGTLDPALEAAEANPRIIKVMKKGGGDFTTITEAVRSIPPKNNQRVIVYIGPGEYLEKIKMERDKKFVTFLGDPDDMPTLVYHGNAAAYTIVESGTLTVDGDYFVAANLHIKNSSPRPDGKIKGGQAAAMRIGGDMAAFYNVRFYGFQDTFCDDRGRHFFKDCYIEGTADFIFGNAKSIYLNTEIHCISGELESWITAHARSMDESETGYVFVHCPVTGIGQGWYLGRAWKGYSKVVFAYSQLGPFVNPKGWSSNSQPAPNKNLYFAEYSNIGQGSDTVGRERFVKKLSLEQAKPFLCLSYIEGSKWLLPPPKVPKVLRI</sequence>
<dbReference type="AlphaFoldDB" id="A0A2U1NYJ8"/>
<feature type="chain" id="PRO_5015409474" description="pectinesterase" evidence="7">
    <location>
        <begin position="23"/>
        <end position="369"/>
    </location>
</feature>
<dbReference type="OrthoDB" id="2019149at2759"/>
<protein>
    <recommendedName>
        <fullName evidence="3">pectinesterase</fullName>
        <ecNumber evidence="3">3.1.1.11</ecNumber>
    </recommendedName>
</protein>
<evidence type="ECO:0000256" key="1">
    <source>
        <dbReference type="ARBA" id="ARBA00005184"/>
    </source>
</evidence>
<evidence type="ECO:0000256" key="3">
    <source>
        <dbReference type="ARBA" id="ARBA00013229"/>
    </source>
</evidence>
<feature type="signal peptide" evidence="7">
    <location>
        <begin position="1"/>
        <end position="22"/>
    </location>
</feature>
<dbReference type="GO" id="GO:0030599">
    <property type="term" value="F:pectinesterase activity"/>
    <property type="evidence" value="ECO:0007669"/>
    <property type="project" value="UniProtKB-EC"/>
</dbReference>
<dbReference type="PANTHER" id="PTHR31321">
    <property type="entry name" value="ACYL-COA THIOESTER HYDROLASE YBHC-RELATED"/>
    <property type="match status" value="1"/>
</dbReference>
<dbReference type="SUPFAM" id="SSF51126">
    <property type="entry name" value="Pectin lyase-like"/>
    <property type="match status" value="1"/>
</dbReference>
<evidence type="ECO:0000313" key="9">
    <source>
        <dbReference type="EMBL" id="PWA78537.1"/>
    </source>
</evidence>
<organism evidence="9 10">
    <name type="scientific">Artemisia annua</name>
    <name type="common">Sweet wormwood</name>
    <dbReference type="NCBI Taxonomy" id="35608"/>
    <lineage>
        <taxon>Eukaryota</taxon>
        <taxon>Viridiplantae</taxon>
        <taxon>Streptophyta</taxon>
        <taxon>Embryophyta</taxon>
        <taxon>Tracheophyta</taxon>
        <taxon>Spermatophyta</taxon>
        <taxon>Magnoliopsida</taxon>
        <taxon>eudicotyledons</taxon>
        <taxon>Gunneridae</taxon>
        <taxon>Pentapetalae</taxon>
        <taxon>asterids</taxon>
        <taxon>campanulids</taxon>
        <taxon>Asterales</taxon>
        <taxon>Asteraceae</taxon>
        <taxon>Asteroideae</taxon>
        <taxon>Anthemideae</taxon>
        <taxon>Artemisiinae</taxon>
        <taxon>Artemisia</taxon>
    </lineage>
</organism>
<gene>
    <name evidence="9" type="ORF">CTI12_AA218540</name>
</gene>
<keyword evidence="5" id="KW-0063">Aspartyl esterase</keyword>
<dbReference type="Pfam" id="PF01095">
    <property type="entry name" value="Pectinesterase"/>
    <property type="match status" value="1"/>
</dbReference>
<feature type="domain" description="Pectinesterase catalytic" evidence="8">
    <location>
        <begin position="68"/>
        <end position="353"/>
    </location>
</feature>
<dbReference type="EC" id="3.1.1.11" evidence="3"/>
<evidence type="ECO:0000256" key="5">
    <source>
        <dbReference type="ARBA" id="ARBA00023085"/>
    </source>
</evidence>
<dbReference type="InterPro" id="IPR011050">
    <property type="entry name" value="Pectin_lyase_fold/virulence"/>
</dbReference>
<dbReference type="InterPro" id="IPR000070">
    <property type="entry name" value="Pectinesterase_cat"/>
</dbReference>
<dbReference type="PANTHER" id="PTHR31321:SF87">
    <property type="entry name" value="PECTINESTERASE 63-RELATED"/>
    <property type="match status" value="1"/>
</dbReference>
<keyword evidence="7" id="KW-0732">Signal</keyword>
<comment type="caution">
    <text evidence="9">The sequence shown here is derived from an EMBL/GenBank/DDBJ whole genome shotgun (WGS) entry which is preliminary data.</text>
</comment>
<dbReference type="STRING" id="35608.A0A2U1NYJ8"/>
<dbReference type="GO" id="GO:0045490">
    <property type="term" value="P:pectin catabolic process"/>
    <property type="evidence" value="ECO:0007669"/>
    <property type="project" value="UniProtKB-UniPathway"/>
</dbReference>
<reference evidence="9 10" key="1">
    <citation type="journal article" date="2018" name="Mol. Plant">
        <title>The genome of Artemisia annua provides insight into the evolution of Asteraceae family and artemisinin biosynthesis.</title>
        <authorList>
            <person name="Shen Q."/>
            <person name="Zhang L."/>
            <person name="Liao Z."/>
            <person name="Wang S."/>
            <person name="Yan T."/>
            <person name="Shi P."/>
            <person name="Liu M."/>
            <person name="Fu X."/>
            <person name="Pan Q."/>
            <person name="Wang Y."/>
            <person name="Lv Z."/>
            <person name="Lu X."/>
            <person name="Zhang F."/>
            <person name="Jiang W."/>
            <person name="Ma Y."/>
            <person name="Chen M."/>
            <person name="Hao X."/>
            <person name="Li L."/>
            <person name="Tang Y."/>
            <person name="Lv G."/>
            <person name="Zhou Y."/>
            <person name="Sun X."/>
            <person name="Brodelius P.E."/>
            <person name="Rose J.K.C."/>
            <person name="Tang K."/>
        </authorList>
    </citation>
    <scope>NUCLEOTIDE SEQUENCE [LARGE SCALE GENOMIC DNA]</scope>
    <source>
        <strain evidence="10">cv. Huhao1</strain>
        <tissue evidence="9">Leaf</tissue>
    </source>
</reference>
<dbReference type="Gene3D" id="2.160.20.10">
    <property type="entry name" value="Single-stranded right-handed beta-helix, Pectin lyase-like"/>
    <property type="match status" value="1"/>
</dbReference>
<dbReference type="Proteomes" id="UP000245207">
    <property type="component" value="Unassembled WGS sequence"/>
</dbReference>
<accession>A0A2U1NYJ8</accession>
<evidence type="ECO:0000256" key="4">
    <source>
        <dbReference type="ARBA" id="ARBA00022801"/>
    </source>
</evidence>
<comment type="similarity">
    <text evidence="2">Belongs to the pectinesterase family.</text>
</comment>
<evidence type="ECO:0000256" key="7">
    <source>
        <dbReference type="SAM" id="SignalP"/>
    </source>
</evidence>